<evidence type="ECO:0000313" key="1">
    <source>
        <dbReference type="EMBL" id="GAG85356.1"/>
    </source>
</evidence>
<organism evidence="1">
    <name type="scientific">marine sediment metagenome</name>
    <dbReference type="NCBI Taxonomy" id="412755"/>
    <lineage>
        <taxon>unclassified sequences</taxon>
        <taxon>metagenomes</taxon>
        <taxon>ecological metagenomes</taxon>
    </lineage>
</organism>
<reference evidence="1" key="1">
    <citation type="journal article" date="2014" name="Front. Microbiol.">
        <title>High frequency of phylogenetically diverse reductive dehalogenase-homologous genes in deep subseafloor sedimentary metagenomes.</title>
        <authorList>
            <person name="Kawai M."/>
            <person name="Futagami T."/>
            <person name="Toyoda A."/>
            <person name="Takaki Y."/>
            <person name="Nishi S."/>
            <person name="Hori S."/>
            <person name="Arai W."/>
            <person name="Tsubouchi T."/>
            <person name="Morono Y."/>
            <person name="Uchiyama I."/>
            <person name="Ito T."/>
            <person name="Fujiyama A."/>
            <person name="Inagaki F."/>
            <person name="Takami H."/>
        </authorList>
    </citation>
    <scope>NUCLEOTIDE SEQUENCE</scope>
    <source>
        <strain evidence="1">Expedition CK06-06</strain>
    </source>
</reference>
<comment type="caution">
    <text evidence="1">The sequence shown here is derived from an EMBL/GenBank/DDBJ whole genome shotgun (WGS) entry which is preliminary data.</text>
</comment>
<protein>
    <submittedName>
        <fullName evidence="1">Uncharacterized protein</fullName>
    </submittedName>
</protein>
<gene>
    <name evidence="1" type="ORF">S01H4_30093</name>
</gene>
<proteinExistence type="predicted"/>
<dbReference type="AlphaFoldDB" id="X1CMA5"/>
<sequence length="96" mass="11164">MKRIIFTLLIIVSSLLVFSVLVLASNTINVKDYIKDKFPPAVSLHLSSLDDLDSYEKEFIDLLEKLPKEEQECYAKMVYEYGFYREILEVVKEGKP</sequence>
<name>X1CMA5_9ZZZZ</name>
<feature type="non-terminal residue" evidence="1">
    <location>
        <position position="96"/>
    </location>
</feature>
<accession>X1CMA5</accession>
<dbReference type="EMBL" id="BART01015503">
    <property type="protein sequence ID" value="GAG85356.1"/>
    <property type="molecule type" value="Genomic_DNA"/>
</dbReference>